<accession>A0ACB0JEV6</accession>
<keyword evidence="2" id="KW-1185">Reference proteome</keyword>
<dbReference type="Proteomes" id="UP001177021">
    <property type="component" value="Unassembled WGS sequence"/>
</dbReference>
<evidence type="ECO:0000313" key="2">
    <source>
        <dbReference type="Proteomes" id="UP001177021"/>
    </source>
</evidence>
<proteinExistence type="predicted"/>
<dbReference type="EMBL" id="CASHSV030000034">
    <property type="protein sequence ID" value="CAJ2642436.1"/>
    <property type="molecule type" value="Genomic_DNA"/>
</dbReference>
<comment type="caution">
    <text evidence="1">The sequence shown here is derived from an EMBL/GenBank/DDBJ whole genome shotgun (WGS) entry which is preliminary data.</text>
</comment>
<sequence length="1009" mass="115324">MKRLSIPVSQMSGRMEIETPASGSVTTCLVEGEVKMEELPVVCEFPDVFSEDVSDVPPKREVEFTIDLVPGTSPISMAPYRMSASELNELKKQLEELLEKKFIRPSVSPWGALVLLVKKKEGSMRLCIDYRQLNKVTIKNKYPLPRIDDLMDQLVGACVFSKIDLRSGYHQIRVKTEDIPKTTFRTSYGHYEYSVMPFGVTNAPGVFMEYMNRIFHSFLDKFVVVFIDDILVYSKSEEEYKEHLRIVLQVLKEKKLYAKLSKCDFWLKEVSFLGHVISSGGIAVDPAKVDAVLQWGTPESVSEIRSFLGLAGYYRRFIEGFSKLALPLTQLTRKDQAFVWNVKCEESFQELKKRLTTAPVLILPDAKESFVVYCDASKMGLGGVLMQKCQVVAYASRQLKVHERNYPTHDLELAVVVFALKVWRHYLYGSKFEVFSDHKSLKYLFDQKELNMRQRRWLEFLKDYDFELSYHPGKANVVADALSRKSLHMSSLMVKELELIEEFRDLSLVCEVTPKSVKLGMLKLTNPFLENIKEFQKTDKKLMEKLAIVVEEGKEANFKVDENGVVRFRGRVCVPDVPELKKMILEEGHRSGMSIHPGVTKMYQDLKKLFWWPGMKRQISEFVYACLVCQKSKIEHQKPSGLLQPLFIPEWKWDSIAMDFVGGLPKTTKGNEVIWVVVDRLTKAAHFIAIKKGTLVPKLAEIYVEQIVKLHGIPSSIVSDRDPRFTSRFWESLQEALGTKLRLSSAYHPQTDGQSERTIQSLEDLLRACVLEQGVSWDSCLPLIEFTYNNSFHSSIGMSPFEALYGRRCRTPLCWFESGESVILGPEIVQETTEKIRMIREKMKAVTSTTGIGRALKSRKLTSRFIGPYQILKRVGKGAYRIALPPSLANLHDVFHVSQLRKYVRDPSHVIESDDVQVRDDLTVETIPLRIEGREVRKLRNKDIASVKVVWGGPAGENATWELESKMMSSYPELFPVIKRVVSVNTNWAKLMGLRPNGPCGLVRGRHMA</sequence>
<evidence type="ECO:0000313" key="1">
    <source>
        <dbReference type="EMBL" id="CAJ2642436.1"/>
    </source>
</evidence>
<reference evidence="1" key="1">
    <citation type="submission" date="2023-10" db="EMBL/GenBank/DDBJ databases">
        <authorList>
            <person name="Rodriguez Cubillos JULIANA M."/>
            <person name="De Vega J."/>
        </authorList>
    </citation>
    <scope>NUCLEOTIDE SEQUENCE</scope>
</reference>
<organism evidence="1 2">
    <name type="scientific">Trifolium pratense</name>
    <name type="common">Red clover</name>
    <dbReference type="NCBI Taxonomy" id="57577"/>
    <lineage>
        <taxon>Eukaryota</taxon>
        <taxon>Viridiplantae</taxon>
        <taxon>Streptophyta</taxon>
        <taxon>Embryophyta</taxon>
        <taxon>Tracheophyta</taxon>
        <taxon>Spermatophyta</taxon>
        <taxon>Magnoliopsida</taxon>
        <taxon>eudicotyledons</taxon>
        <taxon>Gunneridae</taxon>
        <taxon>Pentapetalae</taxon>
        <taxon>rosids</taxon>
        <taxon>fabids</taxon>
        <taxon>Fabales</taxon>
        <taxon>Fabaceae</taxon>
        <taxon>Papilionoideae</taxon>
        <taxon>50 kb inversion clade</taxon>
        <taxon>NPAAA clade</taxon>
        <taxon>Hologalegina</taxon>
        <taxon>IRL clade</taxon>
        <taxon>Trifolieae</taxon>
        <taxon>Trifolium</taxon>
    </lineage>
</organism>
<gene>
    <name evidence="1" type="ORF">MILVUS5_LOCUS11909</name>
</gene>
<protein>
    <submittedName>
        <fullName evidence="1">Uncharacterized protein</fullName>
    </submittedName>
</protein>
<name>A0ACB0JEV6_TRIPR</name>